<sequence>MILNRFSLLAALILACMLLNPKAQASAYIGTQDKQLHYDLQTLVEWGYLDTTVNTFPVPWKGVAIALSDLSTDGMSFRPLQAYLRLNHYLYLNKQQQNRRFISLQGASDTVRFRSLDDGVEGTNKITASSEFYFGRFSGQLAMSHTNSGSSKTYLDNSFIAYQFGDWNLRLGSIDQWWGPAQSSSLILSNNARPIKALALSRSVNTASQNPFFSWIGPWYFTTQIGQLEKDRAVPNAKIFMNRLNARPIKGLELGLSWVAMWGGDGVNNGFEDFLDVVTFQTLCVNGSEQCDESLRGKSGNHIGSFDISYTAQLFERPVTFYVQRAGEDVSNHFKVSDNANLIGISTYFKGAKVFLETSNTTVSCGTNAQVNDCFYEDSQYTDGYRLYKRAIGSTFDSDAKQITLGTNFRFQSGDTVELYLRSVTLNEDASKPSPVITIGNTEEVLELSGFYQKPVGNWLLKVGGSVAKRSFAMQSDSVDSVVYAKAQFAF</sequence>
<dbReference type="Gene3D" id="2.40.160.130">
    <property type="entry name" value="Capsule assembly protein Wzi"/>
    <property type="match status" value="1"/>
</dbReference>
<dbReference type="Pfam" id="PF14052">
    <property type="entry name" value="Caps_assemb_Wzi"/>
    <property type="match status" value="1"/>
</dbReference>
<dbReference type="PROSITE" id="PS51257">
    <property type="entry name" value="PROKAR_LIPOPROTEIN"/>
    <property type="match status" value="1"/>
</dbReference>
<dbReference type="eggNOG" id="ENOG502Z9E6">
    <property type="taxonomic scope" value="Bacteria"/>
</dbReference>
<evidence type="ECO:0000313" key="2">
    <source>
        <dbReference type="EMBL" id="GAB56720.1"/>
    </source>
</evidence>
<feature type="signal peptide" evidence="1">
    <location>
        <begin position="1"/>
        <end position="25"/>
    </location>
</feature>
<name>H5TEJ3_9ALTE</name>
<evidence type="ECO:0008006" key="4">
    <source>
        <dbReference type="Google" id="ProtNLM"/>
    </source>
</evidence>
<reference evidence="2 3" key="1">
    <citation type="journal article" date="2012" name="J. Bacteriol.">
        <title>Genome sequence of proteorhodopsin-containing sea ice bacterium Glaciecola punicea ACAM 611T.</title>
        <authorList>
            <person name="Qin Q.-L."/>
            <person name="Xie B.-B."/>
            <person name="Shu Y.-L."/>
            <person name="Rong J.-C."/>
            <person name="Zhao D.-L."/>
            <person name="Zhang X.-Y."/>
            <person name="Chen X.-L."/>
            <person name="Zhou B.-C."/>
            <person name="Zhanga Y.-Z."/>
        </authorList>
    </citation>
    <scope>NUCLEOTIDE SEQUENCE [LARGE SCALE GENOMIC DNA]</scope>
    <source>
        <strain evidence="2 3">ACAM 611</strain>
    </source>
</reference>
<dbReference type="InterPro" id="IPR038636">
    <property type="entry name" value="Wzi_sf"/>
</dbReference>
<protein>
    <recommendedName>
        <fullName evidence="4">Capsule assembly protein Wzi</fullName>
    </recommendedName>
</protein>
<dbReference type="AlphaFoldDB" id="H5TEJ3"/>
<proteinExistence type="predicted"/>
<dbReference type="EMBL" id="BAET01000031">
    <property type="protein sequence ID" value="GAB56720.1"/>
    <property type="molecule type" value="Genomic_DNA"/>
</dbReference>
<feature type="chain" id="PRO_5003597973" description="Capsule assembly protein Wzi" evidence="1">
    <location>
        <begin position="26"/>
        <end position="491"/>
    </location>
</feature>
<gene>
    <name evidence="2" type="ORF">GPUN_2605</name>
</gene>
<dbReference type="Proteomes" id="UP000053586">
    <property type="component" value="Unassembled WGS sequence"/>
</dbReference>
<dbReference type="RefSeq" id="WP_006007175.1">
    <property type="nucleotide sequence ID" value="NZ_BAET01000031.1"/>
</dbReference>
<comment type="caution">
    <text evidence="2">The sequence shown here is derived from an EMBL/GenBank/DDBJ whole genome shotgun (WGS) entry which is preliminary data.</text>
</comment>
<dbReference type="InterPro" id="IPR026950">
    <property type="entry name" value="Caps_assemb_Wzi"/>
</dbReference>
<evidence type="ECO:0000256" key="1">
    <source>
        <dbReference type="SAM" id="SignalP"/>
    </source>
</evidence>
<organism evidence="2 3">
    <name type="scientific">Glaciecola punicea ACAM 611</name>
    <dbReference type="NCBI Taxonomy" id="1121923"/>
    <lineage>
        <taxon>Bacteria</taxon>
        <taxon>Pseudomonadati</taxon>
        <taxon>Pseudomonadota</taxon>
        <taxon>Gammaproteobacteria</taxon>
        <taxon>Alteromonadales</taxon>
        <taxon>Alteromonadaceae</taxon>
        <taxon>Glaciecola</taxon>
    </lineage>
</organism>
<evidence type="ECO:0000313" key="3">
    <source>
        <dbReference type="Proteomes" id="UP000053586"/>
    </source>
</evidence>
<keyword evidence="1" id="KW-0732">Signal</keyword>
<dbReference type="STRING" id="56804.BAE46_04560"/>
<accession>H5TEJ3</accession>
<keyword evidence="3" id="KW-1185">Reference proteome</keyword>
<reference evidence="2 3" key="2">
    <citation type="journal article" date="2017" name="Antonie Van Leeuwenhoek">
        <title>Rhizobium rhizosphaerae sp. nov., a novel species isolated from rice rhizosphere.</title>
        <authorList>
            <person name="Zhao J.J."/>
            <person name="Zhang J."/>
            <person name="Zhang R.J."/>
            <person name="Zhang C.W."/>
            <person name="Yin H.Q."/>
            <person name="Zhang X.X."/>
        </authorList>
    </citation>
    <scope>NUCLEOTIDE SEQUENCE [LARGE SCALE GENOMIC DNA]</scope>
    <source>
        <strain evidence="2 3">ACAM 611</strain>
    </source>
</reference>